<keyword evidence="5" id="KW-0520">NAD</keyword>
<evidence type="ECO:0000256" key="5">
    <source>
        <dbReference type="ARBA" id="ARBA00023027"/>
    </source>
</evidence>
<evidence type="ECO:0000256" key="3">
    <source>
        <dbReference type="ARBA" id="ARBA00022827"/>
    </source>
</evidence>
<dbReference type="SUPFAM" id="SSF51905">
    <property type="entry name" value="FAD/NAD(P)-binding domain"/>
    <property type="match status" value="1"/>
</dbReference>
<name>A0A382M8Y1_9ZZZZ</name>
<dbReference type="PANTHER" id="PTHR46091">
    <property type="entry name" value="BLR7054 PROTEIN"/>
    <property type="match status" value="1"/>
</dbReference>
<keyword evidence="3" id="KW-0274">FAD</keyword>
<keyword evidence="2" id="KW-0732">Signal</keyword>
<feature type="non-terminal residue" evidence="6">
    <location>
        <position position="1"/>
    </location>
</feature>
<protein>
    <recommendedName>
        <fullName evidence="7">Amine oxidase domain-containing protein</fullName>
    </recommendedName>
</protein>
<dbReference type="InterPro" id="IPR052206">
    <property type="entry name" value="Retinol_saturase"/>
</dbReference>
<dbReference type="EMBL" id="UINC01091409">
    <property type="protein sequence ID" value="SVC44147.1"/>
    <property type="molecule type" value="Genomic_DNA"/>
</dbReference>
<keyword evidence="4" id="KW-0521">NADP</keyword>
<gene>
    <name evidence="6" type="ORF">METZ01_LOCUS297001</name>
</gene>
<keyword evidence="1" id="KW-0285">Flavoprotein</keyword>
<dbReference type="InterPro" id="IPR036188">
    <property type="entry name" value="FAD/NAD-bd_sf"/>
</dbReference>
<proteinExistence type="predicted"/>
<evidence type="ECO:0000256" key="1">
    <source>
        <dbReference type="ARBA" id="ARBA00022630"/>
    </source>
</evidence>
<evidence type="ECO:0008006" key="7">
    <source>
        <dbReference type="Google" id="ProtNLM"/>
    </source>
</evidence>
<evidence type="ECO:0000256" key="2">
    <source>
        <dbReference type="ARBA" id="ARBA00022729"/>
    </source>
</evidence>
<sequence>MKKWSGWRSEYATEKYDVIIIGSGMSGLTAGVLLAQRGKKVLILEKHFKAGGWTHTFRRDNYEWDVGIHYIGEVHSKRSPVRKLFDLVSDGKLKWNKMDDNYDRIIFPDRQYNLTAPRDRFIPDMAAHFPGTEDKLAKYLEMVDSAVKSGQNYFSNKAQPRWLSTLTYGRMTRQYFKYSDRTTRDVIMEIFNDEEILGVLSGQWGDYGLPPGQSSFAMHSMVVRHYLNGGNYPIGTSRKIAETAVDYLEDMGGKLYVNAPVNEILTRNGKTMGVRLDGGDEIISPLV</sequence>
<evidence type="ECO:0000313" key="6">
    <source>
        <dbReference type="EMBL" id="SVC44147.1"/>
    </source>
</evidence>
<dbReference type="AlphaFoldDB" id="A0A382M8Y1"/>
<organism evidence="6">
    <name type="scientific">marine metagenome</name>
    <dbReference type="NCBI Taxonomy" id="408172"/>
    <lineage>
        <taxon>unclassified sequences</taxon>
        <taxon>metagenomes</taxon>
        <taxon>ecological metagenomes</taxon>
    </lineage>
</organism>
<dbReference type="Gene3D" id="3.50.50.60">
    <property type="entry name" value="FAD/NAD(P)-binding domain"/>
    <property type="match status" value="2"/>
</dbReference>
<feature type="non-terminal residue" evidence="6">
    <location>
        <position position="287"/>
    </location>
</feature>
<dbReference type="PANTHER" id="PTHR46091:SF3">
    <property type="entry name" value="AMINE OXIDASE DOMAIN-CONTAINING PROTEIN"/>
    <property type="match status" value="1"/>
</dbReference>
<evidence type="ECO:0000256" key="4">
    <source>
        <dbReference type="ARBA" id="ARBA00022857"/>
    </source>
</evidence>
<reference evidence="6" key="1">
    <citation type="submission" date="2018-05" db="EMBL/GenBank/DDBJ databases">
        <authorList>
            <person name="Lanie J.A."/>
            <person name="Ng W.-L."/>
            <person name="Kazmierczak K.M."/>
            <person name="Andrzejewski T.M."/>
            <person name="Davidsen T.M."/>
            <person name="Wayne K.J."/>
            <person name="Tettelin H."/>
            <person name="Glass J.I."/>
            <person name="Rusch D."/>
            <person name="Podicherti R."/>
            <person name="Tsui H.-C.T."/>
            <person name="Winkler M.E."/>
        </authorList>
    </citation>
    <scope>NUCLEOTIDE SEQUENCE</scope>
</reference>
<dbReference type="Pfam" id="PF13450">
    <property type="entry name" value="NAD_binding_8"/>
    <property type="match status" value="1"/>
</dbReference>
<accession>A0A382M8Y1</accession>